<dbReference type="RefSeq" id="WP_052806982.1">
    <property type="nucleotide sequence ID" value="NZ_JAUSUN010000016.1"/>
</dbReference>
<keyword evidence="3" id="KW-1185">Reference proteome</keyword>
<feature type="compositionally biased region" description="Polar residues" evidence="1">
    <location>
        <begin position="220"/>
        <end position="229"/>
    </location>
</feature>
<evidence type="ECO:0000313" key="2">
    <source>
        <dbReference type="EMBL" id="MDQ0414478.1"/>
    </source>
</evidence>
<dbReference type="InterPro" id="IPR025571">
    <property type="entry name" value="YqfQ"/>
</dbReference>
<dbReference type="EMBL" id="JAUSUN010000016">
    <property type="protein sequence ID" value="MDQ0414478.1"/>
    <property type="molecule type" value="Genomic_DNA"/>
</dbReference>
<comment type="caution">
    <text evidence="2">The sequence shown here is derived from an EMBL/GenBank/DDBJ whole genome shotgun (WGS) entry which is preliminary data.</text>
</comment>
<accession>A0ABU0FX23</accession>
<feature type="region of interest" description="Disordered" evidence="1">
    <location>
        <begin position="157"/>
        <end position="229"/>
    </location>
</feature>
<evidence type="ECO:0000256" key="1">
    <source>
        <dbReference type="SAM" id="MobiDB-lite"/>
    </source>
</evidence>
<dbReference type="Pfam" id="PF14181">
    <property type="entry name" value="YqfQ"/>
    <property type="match status" value="1"/>
</dbReference>
<evidence type="ECO:0008006" key="4">
    <source>
        <dbReference type="Google" id="ProtNLM"/>
    </source>
</evidence>
<organism evidence="2 3">
    <name type="scientific">Mesobacillus stamsii</name>
    <dbReference type="NCBI Taxonomy" id="225347"/>
    <lineage>
        <taxon>Bacteria</taxon>
        <taxon>Bacillati</taxon>
        <taxon>Bacillota</taxon>
        <taxon>Bacilli</taxon>
        <taxon>Bacillales</taxon>
        <taxon>Bacillaceae</taxon>
        <taxon>Mesobacillus</taxon>
    </lineage>
</organism>
<dbReference type="Proteomes" id="UP001242313">
    <property type="component" value="Unassembled WGS sequence"/>
</dbReference>
<gene>
    <name evidence="2" type="ORF">J2S25_002687</name>
</gene>
<proteinExistence type="predicted"/>
<evidence type="ECO:0000313" key="3">
    <source>
        <dbReference type="Proteomes" id="UP001242313"/>
    </source>
</evidence>
<reference evidence="2 3" key="1">
    <citation type="submission" date="2023-07" db="EMBL/GenBank/DDBJ databases">
        <title>Genomic Encyclopedia of Type Strains, Phase IV (KMG-IV): sequencing the most valuable type-strain genomes for metagenomic binning, comparative biology and taxonomic classification.</title>
        <authorList>
            <person name="Goeker M."/>
        </authorList>
    </citation>
    <scope>NUCLEOTIDE SEQUENCE [LARGE SCALE GENOMIC DNA]</scope>
    <source>
        <strain evidence="2 3">DSM 19598</strain>
    </source>
</reference>
<feature type="compositionally biased region" description="Basic and acidic residues" evidence="1">
    <location>
        <begin position="164"/>
        <end position="205"/>
    </location>
</feature>
<feature type="region of interest" description="Disordered" evidence="1">
    <location>
        <begin position="41"/>
        <end position="91"/>
    </location>
</feature>
<sequence length="229" mass="24917">MLPGPHMNPGGMPNRFHAPRMMGGPGIGRRTMQQPFAQRPMMPQGQVPRMGAGNMRSKPPGGGLLSKILGKGSDGQRNGSPAGFFSGANPATRGGGTGGGILKTIADPSALNGFLSNTQKVLNTAQQFGPMVQQYSPLVRNLPSMWKLYRGLKDLPDADEQTAEPEKEKHDTKNKNKEKNELKNEKKNENKNKNKNRIKSEKTEKPTASGKQTEKKKRTNGTSTPKLFI</sequence>
<name>A0ABU0FX23_9BACI</name>
<protein>
    <recommendedName>
        <fullName evidence="4">YqfQ-like protein</fullName>
    </recommendedName>
</protein>